<feature type="compositionally biased region" description="Basic and acidic residues" evidence="1">
    <location>
        <begin position="59"/>
        <end position="91"/>
    </location>
</feature>
<dbReference type="EMBL" id="LHYK01000031">
    <property type="protein sequence ID" value="KXB07831.1"/>
    <property type="molecule type" value="Genomic_DNA"/>
</dbReference>
<dbReference type="AlphaFoldDB" id="A0A133VN44"/>
<evidence type="ECO:0000313" key="3">
    <source>
        <dbReference type="Proteomes" id="UP000070256"/>
    </source>
</evidence>
<protein>
    <submittedName>
        <fullName evidence="2">Uncharacterized protein</fullName>
    </submittedName>
</protein>
<evidence type="ECO:0000256" key="1">
    <source>
        <dbReference type="SAM" id="MobiDB-lite"/>
    </source>
</evidence>
<evidence type="ECO:0000313" key="2">
    <source>
        <dbReference type="EMBL" id="KXB07831.1"/>
    </source>
</evidence>
<proteinExistence type="predicted"/>
<feature type="region of interest" description="Disordered" evidence="1">
    <location>
        <begin position="40"/>
        <end position="91"/>
    </location>
</feature>
<keyword evidence="3" id="KW-1185">Reference proteome</keyword>
<organism evidence="2 3">
    <name type="scientific">candidate division MSBL1 archaeon SCGC-AAA385D11</name>
    <dbReference type="NCBI Taxonomy" id="1698286"/>
    <lineage>
        <taxon>Archaea</taxon>
        <taxon>Methanobacteriati</taxon>
        <taxon>Methanobacteriota</taxon>
        <taxon>candidate division MSBL1</taxon>
    </lineage>
</organism>
<sequence length="153" mass="18111">MFYILECQECALKRVEEADADSDSSEMILFEMRQQVSDHIRKTGHTKISIKKLGSNKVPQKERIRRAEEERKQRVRERKERKQKSKEMEKQWAREQYQELKKSGNERIQAALRMKRFDLLPAVTRKNLEPIIEELKAKKGVVPGNPKGYGVER</sequence>
<comment type="caution">
    <text evidence="2">The sequence shown here is derived from an EMBL/GenBank/DDBJ whole genome shotgun (WGS) entry which is preliminary data.</text>
</comment>
<dbReference type="Proteomes" id="UP000070256">
    <property type="component" value="Unassembled WGS sequence"/>
</dbReference>
<accession>A0A133VN44</accession>
<gene>
    <name evidence="2" type="ORF">AKJ58_01675</name>
</gene>
<name>A0A133VN44_9EURY</name>
<reference evidence="2 3" key="1">
    <citation type="journal article" date="2016" name="Sci. Rep.">
        <title>Metabolic traits of an uncultured archaeal lineage -MSBL1- from brine pools of the Red Sea.</title>
        <authorList>
            <person name="Mwirichia R."/>
            <person name="Alam I."/>
            <person name="Rashid M."/>
            <person name="Vinu M."/>
            <person name="Ba-Alawi W."/>
            <person name="Anthony Kamau A."/>
            <person name="Kamanda Ngugi D."/>
            <person name="Goker M."/>
            <person name="Klenk H.P."/>
            <person name="Bajic V."/>
            <person name="Stingl U."/>
        </authorList>
    </citation>
    <scope>NUCLEOTIDE SEQUENCE [LARGE SCALE GENOMIC DNA]</scope>
    <source>
        <strain evidence="2">SCGC-AAA385D11</strain>
    </source>
</reference>